<reference evidence="2 3" key="1">
    <citation type="submission" date="2019-03" db="EMBL/GenBank/DDBJ databases">
        <title>Genomic Encyclopedia of Type Strains, Phase IV (KMG-IV): sequencing the most valuable type-strain genomes for metagenomic binning, comparative biology and taxonomic classification.</title>
        <authorList>
            <person name="Goeker M."/>
        </authorList>
    </citation>
    <scope>NUCLEOTIDE SEQUENCE [LARGE SCALE GENOMIC DNA]</scope>
    <source>
        <strain evidence="2 3">DSM 2132</strain>
    </source>
</reference>
<dbReference type="RefSeq" id="WP_132707848.1">
    <property type="nucleotide sequence ID" value="NZ_JACIGF010000003.1"/>
</dbReference>
<comment type="caution">
    <text evidence="2">The sequence shown here is derived from an EMBL/GenBank/DDBJ whole genome shotgun (WGS) entry which is preliminary data.</text>
</comment>
<gene>
    <name evidence="2" type="ORF">EV659_103179</name>
</gene>
<evidence type="ECO:0000259" key="1">
    <source>
        <dbReference type="Pfam" id="PF01863"/>
    </source>
</evidence>
<dbReference type="EMBL" id="SLXO01000003">
    <property type="protein sequence ID" value="TCP36292.1"/>
    <property type="molecule type" value="Genomic_DNA"/>
</dbReference>
<evidence type="ECO:0000313" key="2">
    <source>
        <dbReference type="EMBL" id="TCP36292.1"/>
    </source>
</evidence>
<dbReference type="InterPro" id="IPR053136">
    <property type="entry name" value="UTP_pyrophosphatase-like"/>
</dbReference>
<dbReference type="Proteomes" id="UP000295399">
    <property type="component" value="Unassembled WGS sequence"/>
</dbReference>
<proteinExistence type="predicted"/>
<organism evidence="2 3">
    <name type="scientific">Rhodothalassium salexigens DSM 2132</name>
    <dbReference type="NCBI Taxonomy" id="1188247"/>
    <lineage>
        <taxon>Bacteria</taxon>
        <taxon>Pseudomonadati</taxon>
        <taxon>Pseudomonadota</taxon>
        <taxon>Alphaproteobacteria</taxon>
        <taxon>Rhodothalassiales</taxon>
        <taxon>Rhodothalassiaceae</taxon>
        <taxon>Rhodothalassium</taxon>
    </lineage>
</organism>
<evidence type="ECO:0000313" key="3">
    <source>
        <dbReference type="Proteomes" id="UP000295399"/>
    </source>
</evidence>
<sequence>MRRSAEPTRARIAGPHGPLTLVVRRSARARRATLKLDRVAGDAVLVVPERMALAQALAFAESKADWLHAALASLPAPMPVLPGARLPLRGVPVTVRHAPQAPRVPRVADDTLVLGGPAELAGRRLARWLKDQARADLVPAVAVHAERLGLSHRVARLTVKDTRRQWGSASPKGALSFSWRLILAPPYVLDYLAAHEVAHLGQMNHSPHFWALVDRTTPDRRRAEAWLKRSGAGLFAYRLVEGSEPRSAAA</sequence>
<dbReference type="AlphaFoldDB" id="A0A4R2PL17"/>
<dbReference type="PANTHER" id="PTHR30399">
    <property type="entry name" value="UNCHARACTERIZED PROTEIN YGJP"/>
    <property type="match status" value="1"/>
</dbReference>
<dbReference type="OrthoDB" id="9795402at2"/>
<accession>A0A4R2PL17</accession>
<dbReference type="PANTHER" id="PTHR30399:SF1">
    <property type="entry name" value="UTP PYROPHOSPHATASE"/>
    <property type="match status" value="1"/>
</dbReference>
<dbReference type="InParanoid" id="A0A4R2PL17"/>
<keyword evidence="3" id="KW-1185">Reference proteome</keyword>
<feature type="domain" description="YgjP-like metallopeptidase" evidence="1">
    <location>
        <begin position="41"/>
        <end position="229"/>
    </location>
</feature>
<dbReference type="Gene3D" id="3.30.2010.10">
    <property type="entry name" value="Metalloproteases ('zincins'), catalytic domain"/>
    <property type="match status" value="1"/>
</dbReference>
<dbReference type="CDD" id="cd07344">
    <property type="entry name" value="M48_yhfN_like"/>
    <property type="match status" value="1"/>
</dbReference>
<name>A0A4R2PL17_RHOSA</name>
<dbReference type="Pfam" id="PF01863">
    <property type="entry name" value="YgjP-like"/>
    <property type="match status" value="1"/>
</dbReference>
<protein>
    <recommendedName>
        <fullName evidence="1">YgjP-like metallopeptidase domain-containing protein</fullName>
    </recommendedName>
</protein>
<dbReference type="InterPro" id="IPR002725">
    <property type="entry name" value="YgjP-like_metallopeptidase"/>
</dbReference>